<dbReference type="STRING" id="225164.V4AQC7"/>
<evidence type="ECO:0000256" key="1">
    <source>
        <dbReference type="PIRSR" id="PIRSR605502-1"/>
    </source>
</evidence>
<dbReference type="SUPFAM" id="SSF101478">
    <property type="entry name" value="ADP-ribosylglycohydrolase"/>
    <property type="match status" value="1"/>
</dbReference>
<dbReference type="OMA" id="TDESDQM"/>
<dbReference type="GO" id="GO:0046872">
    <property type="term" value="F:metal ion binding"/>
    <property type="evidence" value="ECO:0007669"/>
    <property type="project" value="UniProtKB-KW"/>
</dbReference>
<proteinExistence type="predicted"/>
<gene>
    <name evidence="2" type="ORF">LOTGIDRAFT_158508</name>
</gene>
<keyword evidence="3" id="KW-1185">Reference proteome</keyword>
<feature type="binding site" evidence="1">
    <location>
        <position position="98"/>
    </location>
    <ligand>
        <name>Mg(2+)</name>
        <dbReference type="ChEBI" id="CHEBI:18420"/>
        <label>1</label>
    </ligand>
</feature>
<evidence type="ECO:0000313" key="2">
    <source>
        <dbReference type="EMBL" id="ESO99422.1"/>
    </source>
</evidence>
<dbReference type="InterPro" id="IPR050792">
    <property type="entry name" value="ADP-ribosylglycohydrolase"/>
</dbReference>
<dbReference type="GeneID" id="20237767"/>
<dbReference type="Pfam" id="PF03747">
    <property type="entry name" value="ADP_ribosyl_GH"/>
    <property type="match status" value="1"/>
</dbReference>
<dbReference type="RefSeq" id="XP_009049911.1">
    <property type="nucleotide sequence ID" value="XM_009051663.1"/>
</dbReference>
<sequence>MATFRGREVLRAKYDSPIAKKLRRRHPYQVARKEACQVYDKIFGLIYGHCVGDAVGLLTENMSKEQAKKTYGSVASKLELVHKKLIDDAHRRKWKVNDWTEESDHMIILIQSLVQNCGDIVPDDIAKRLMDWSEHGFLELGDDIGYGLCHVNKNVINHPQFSEEPLKAAEIIWRKSEHTCVTNSALTRCCVMGIHHYNALGKVIKYTMETCSITHAHPKCIASCVAVTTTIAVLLQNDEKYQTKKGELDIDSIIENSYQYASRCMTNCSYQEIKELRQYMKATSLKELKLTEAGLANHTYKAMGAGFWALKQRNFRQAITDIVMEGGDADANACVAGAMLGCKLGVKENPQSWITALEHRLWLDQIIDRFQWFQSLSSNDINDKSLNATQKSLVQKSIVYERKKALRAHL</sequence>
<comment type="cofactor">
    <cofactor evidence="1">
        <name>Mg(2+)</name>
        <dbReference type="ChEBI" id="CHEBI:18420"/>
    </cofactor>
    <text evidence="1">Binds 2 magnesium ions per subunit.</text>
</comment>
<reference evidence="2 3" key="1">
    <citation type="journal article" date="2013" name="Nature">
        <title>Insights into bilaterian evolution from three spiralian genomes.</title>
        <authorList>
            <person name="Simakov O."/>
            <person name="Marletaz F."/>
            <person name="Cho S.J."/>
            <person name="Edsinger-Gonzales E."/>
            <person name="Havlak P."/>
            <person name="Hellsten U."/>
            <person name="Kuo D.H."/>
            <person name="Larsson T."/>
            <person name="Lv J."/>
            <person name="Arendt D."/>
            <person name="Savage R."/>
            <person name="Osoegawa K."/>
            <person name="de Jong P."/>
            <person name="Grimwood J."/>
            <person name="Chapman J.A."/>
            <person name="Shapiro H."/>
            <person name="Aerts A."/>
            <person name="Otillar R.P."/>
            <person name="Terry A.Y."/>
            <person name="Boore J.L."/>
            <person name="Grigoriev I.V."/>
            <person name="Lindberg D.R."/>
            <person name="Seaver E.C."/>
            <person name="Weisblat D.A."/>
            <person name="Putnam N.H."/>
            <person name="Rokhsar D.S."/>
        </authorList>
    </citation>
    <scope>NUCLEOTIDE SEQUENCE [LARGE SCALE GENOMIC DNA]</scope>
</reference>
<dbReference type="KEGG" id="lgi:LOTGIDRAFT_158508"/>
<dbReference type="EMBL" id="KB201037">
    <property type="protein sequence ID" value="ESO99422.1"/>
    <property type="molecule type" value="Genomic_DNA"/>
</dbReference>
<dbReference type="InterPro" id="IPR005502">
    <property type="entry name" value="Ribosyl_crysJ1"/>
</dbReference>
<feature type="binding site" evidence="1">
    <location>
        <position position="328"/>
    </location>
    <ligand>
        <name>Mg(2+)</name>
        <dbReference type="ChEBI" id="CHEBI:18420"/>
        <label>1</label>
    </ligand>
</feature>
<dbReference type="Gene3D" id="1.10.4080.10">
    <property type="entry name" value="ADP-ribosylation/Crystallin J1"/>
    <property type="match status" value="1"/>
</dbReference>
<dbReference type="AlphaFoldDB" id="V4AQC7"/>
<evidence type="ECO:0000313" key="3">
    <source>
        <dbReference type="Proteomes" id="UP000030746"/>
    </source>
</evidence>
<accession>V4AQC7</accession>
<dbReference type="InterPro" id="IPR036705">
    <property type="entry name" value="Ribosyl_crysJ1_sf"/>
</dbReference>
<feature type="binding site" evidence="1">
    <location>
        <position position="330"/>
    </location>
    <ligand>
        <name>Mg(2+)</name>
        <dbReference type="ChEBI" id="CHEBI:18420"/>
        <label>1</label>
    </ligand>
</feature>
<keyword evidence="1" id="KW-0460">Magnesium</keyword>
<protein>
    <submittedName>
        <fullName evidence="2">Uncharacterized protein</fullName>
    </submittedName>
</protein>
<dbReference type="HOGENOM" id="CLU_024566_9_1_1"/>
<organism evidence="2 3">
    <name type="scientific">Lottia gigantea</name>
    <name type="common">Giant owl limpet</name>
    <dbReference type="NCBI Taxonomy" id="225164"/>
    <lineage>
        <taxon>Eukaryota</taxon>
        <taxon>Metazoa</taxon>
        <taxon>Spiralia</taxon>
        <taxon>Lophotrochozoa</taxon>
        <taxon>Mollusca</taxon>
        <taxon>Gastropoda</taxon>
        <taxon>Patellogastropoda</taxon>
        <taxon>Lottioidea</taxon>
        <taxon>Lottiidae</taxon>
        <taxon>Lottia</taxon>
    </lineage>
</organism>
<name>V4AQC7_LOTGI</name>
<dbReference type="OrthoDB" id="2021138at2759"/>
<dbReference type="PANTHER" id="PTHR16222:SF40">
    <property type="entry name" value="ADP-RIBOSYLGLYCOHYDROLASE"/>
    <property type="match status" value="1"/>
</dbReference>
<keyword evidence="1" id="KW-0479">Metal-binding</keyword>
<dbReference type="Proteomes" id="UP000030746">
    <property type="component" value="Unassembled WGS sequence"/>
</dbReference>
<dbReference type="PANTHER" id="PTHR16222">
    <property type="entry name" value="ADP-RIBOSYLGLYCOHYDROLASE"/>
    <property type="match status" value="1"/>
</dbReference>
<dbReference type="CTD" id="20237767"/>